<comment type="caution">
    <text evidence="3">The sequence shown here is derived from an EMBL/GenBank/DDBJ whole genome shotgun (WGS) entry which is preliminary data.</text>
</comment>
<accession>A0A3S3QF99</accession>
<dbReference type="Gene3D" id="3.30.530.20">
    <property type="match status" value="1"/>
</dbReference>
<dbReference type="RefSeq" id="WP_128391270.1">
    <property type="nucleotide sequence ID" value="NZ_SBII01000015.1"/>
</dbReference>
<gene>
    <name evidence="3" type="ORF">EPI11_17405</name>
</gene>
<evidence type="ECO:0000256" key="1">
    <source>
        <dbReference type="ARBA" id="ARBA00006817"/>
    </source>
</evidence>
<organism evidence="3 4">
    <name type="scientific">Flavobacterium cerinum</name>
    <dbReference type="NCBI Taxonomy" id="2502784"/>
    <lineage>
        <taxon>Bacteria</taxon>
        <taxon>Pseudomonadati</taxon>
        <taxon>Bacteroidota</taxon>
        <taxon>Flavobacteriia</taxon>
        <taxon>Flavobacteriales</taxon>
        <taxon>Flavobacteriaceae</taxon>
        <taxon>Flavobacterium</taxon>
    </lineage>
</organism>
<evidence type="ECO:0000259" key="2">
    <source>
        <dbReference type="Pfam" id="PF08327"/>
    </source>
</evidence>
<comment type="similarity">
    <text evidence="1">Belongs to the AHA1 family.</text>
</comment>
<dbReference type="CDD" id="cd07814">
    <property type="entry name" value="SRPBCC_CalC_Aha1-like"/>
    <property type="match status" value="1"/>
</dbReference>
<evidence type="ECO:0000313" key="3">
    <source>
        <dbReference type="EMBL" id="RWW92003.1"/>
    </source>
</evidence>
<dbReference type="AlphaFoldDB" id="A0A3S3QF99"/>
<dbReference type="OrthoDB" id="2355173at2"/>
<dbReference type="Pfam" id="PF08327">
    <property type="entry name" value="AHSA1"/>
    <property type="match status" value="1"/>
</dbReference>
<evidence type="ECO:0000313" key="4">
    <source>
        <dbReference type="Proteomes" id="UP000287527"/>
    </source>
</evidence>
<protein>
    <submittedName>
        <fullName evidence="3">SRPBCC domain-containing protein</fullName>
    </submittedName>
</protein>
<dbReference type="SUPFAM" id="SSF55961">
    <property type="entry name" value="Bet v1-like"/>
    <property type="match status" value="1"/>
</dbReference>
<sequence length="140" mass="16204">MQTKPLVIERTYNAPINKVWDAITNADKMRQWYFDLEDFKPQVGFTFEFSAACDGVSYLHLCEVTEVESGKKISYSWKYKDHPGDSYVTWELFPEGDSTKLVLTHKGLETFPALKDFTRDSFTGGWNHFLGTALKEFLEN</sequence>
<feature type="domain" description="Activator of Hsp90 ATPase homologue 1/2-like C-terminal" evidence="2">
    <location>
        <begin position="13"/>
        <end position="139"/>
    </location>
</feature>
<dbReference type="InterPro" id="IPR013538">
    <property type="entry name" value="ASHA1/2-like_C"/>
</dbReference>
<reference evidence="3 4" key="1">
    <citation type="submission" date="2019-01" db="EMBL/GenBank/DDBJ databases">
        <title>Flavobacterium sp. nov.,isolated from freshwater.</title>
        <authorList>
            <person name="Zhang R."/>
            <person name="Du Z.-J."/>
        </authorList>
    </citation>
    <scope>NUCLEOTIDE SEQUENCE [LARGE SCALE GENOMIC DNA]</scope>
    <source>
        <strain evidence="3 4">1E403</strain>
    </source>
</reference>
<dbReference type="Proteomes" id="UP000287527">
    <property type="component" value="Unassembled WGS sequence"/>
</dbReference>
<dbReference type="EMBL" id="SBII01000015">
    <property type="protein sequence ID" value="RWW92003.1"/>
    <property type="molecule type" value="Genomic_DNA"/>
</dbReference>
<keyword evidence="4" id="KW-1185">Reference proteome</keyword>
<proteinExistence type="inferred from homology"/>
<name>A0A3S3QF99_9FLAO</name>
<dbReference type="InterPro" id="IPR023393">
    <property type="entry name" value="START-like_dom_sf"/>
</dbReference>